<protein>
    <submittedName>
        <fullName evidence="3">Glyoxalase</fullName>
    </submittedName>
</protein>
<dbReference type="PANTHER" id="PTHR35908">
    <property type="entry name" value="HYPOTHETICAL FUSION PROTEIN"/>
    <property type="match status" value="1"/>
</dbReference>
<dbReference type="Gene3D" id="3.10.180.10">
    <property type="entry name" value="2,3-Dihydroxybiphenyl 1,2-Dioxygenase, domain 1"/>
    <property type="match status" value="1"/>
</dbReference>
<dbReference type="EMBL" id="JROO01000050">
    <property type="protein sequence ID" value="KIH96731.1"/>
    <property type="molecule type" value="Genomic_DNA"/>
</dbReference>
<keyword evidence="4" id="KW-1185">Reference proteome</keyword>
<reference evidence="4" key="1">
    <citation type="journal article" date="2015" name="Chem. Biol.">
        <title>Structure, bioactivity, and resistance mechanism of streptomonomicin, an unusual lasso Peptide from an understudied halophilic actinomycete.</title>
        <authorList>
            <person name="Metelev M."/>
            <person name="Tietz J.I."/>
            <person name="Melby J.O."/>
            <person name="Blair P.M."/>
            <person name="Zhu L."/>
            <person name="Livnat I."/>
            <person name="Severinov K."/>
            <person name="Mitchell D.A."/>
        </authorList>
    </citation>
    <scope>NUCLEOTIDE SEQUENCE [LARGE SCALE GENOMIC DNA]</scope>
    <source>
        <strain evidence="4">YIM 90003</strain>
    </source>
</reference>
<evidence type="ECO:0000256" key="1">
    <source>
        <dbReference type="SAM" id="MobiDB-lite"/>
    </source>
</evidence>
<comment type="caution">
    <text evidence="3">The sequence shown here is derived from an EMBL/GenBank/DDBJ whole genome shotgun (WGS) entry which is preliminary data.</text>
</comment>
<sequence length="153" mass="16884">MSREIQVTFDARDPRALSSFWRDALGYVHPAPPGVDLAEGADPLAAWDDFLARNGVPEEQRNSASALEDPDERGPRLFFQQVPEDKVAKNRVHLDVRAAPGLQAEERMAALEAECDRLLALGATRVRRDEPAPPMSAGFIVMTDPEGNEFCLD</sequence>
<feature type="domain" description="Glyoxalase-like" evidence="2">
    <location>
        <begin position="6"/>
        <end position="152"/>
    </location>
</feature>
<dbReference type="OrthoDB" id="3212826at2"/>
<proteinExistence type="predicted"/>
<evidence type="ECO:0000313" key="4">
    <source>
        <dbReference type="Proteomes" id="UP000031675"/>
    </source>
</evidence>
<evidence type="ECO:0000259" key="2">
    <source>
        <dbReference type="Pfam" id="PF18029"/>
    </source>
</evidence>
<evidence type="ECO:0000313" key="3">
    <source>
        <dbReference type="EMBL" id="KIH96731.1"/>
    </source>
</evidence>
<organism evidence="3 4">
    <name type="scientific">Streptomonospora alba</name>
    <dbReference type="NCBI Taxonomy" id="183763"/>
    <lineage>
        <taxon>Bacteria</taxon>
        <taxon>Bacillati</taxon>
        <taxon>Actinomycetota</taxon>
        <taxon>Actinomycetes</taxon>
        <taxon>Streptosporangiales</taxon>
        <taxon>Nocardiopsidaceae</taxon>
        <taxon>Streptomonospora</taxon>
    </lineage>
</organism>
<accession>A0A0C2J5R9</accession>
<dbReference type="Pfam" id="PF18029">
    <property type="entry name" value="Glyoxalase_6"/>
    <property type="match status" value="1"/>
</dbReference>
<gene>
    <name evidence="3" type="ORF">LP52_23210</name>
</gene>
<dbReference type="STRING" id="183763.LP52_23210"/>
<feature type="region of interest" description="Disordered" evidence="1">
    <location>
        <begin position="55"/>
        <end position="74"/>
    </location>
</feature>
<dbReference type="SUPFAM" id="SSF54593">
    <property type="entry name" value="Glyoxalase/Bleomycin resistance protein/Dihydroxybiphenyl dioxygenase"/>
    <property type="match status" value="1"/>
</dbReference>
<dbReference type="InterPro" id="IPR041581">
    <property type="entry name" value="Glyoxalase_6"/>
</dbReference>
<dbReference type="RefSeq" id="WP_040276524.1">
    <property type="nucleotide sequence ID" value="NZ_JROO01000050.1"/>
</dbReference>
<dbReference type="InterPro" id="IPR029068">
    <property type="entry name" value="Glyas_Bleomycin-R_OHBP_Dase"/>
</dbReference>
<dbReference type="AlphaFoldDB" id="A0A0C2J5R9"/>
<dbReference type="Proteomes" id="UP000031675">
    <property type="component" value="Unassembled WGS sequence"/>
</dbReference>
<name>A0A0C2J5R9_9ACTN</name>
<dbReference type="PANTHER" id="PTHR35908:SF1">
    <property type="entry name" value="CONSERVED PROTEIN"/>
    <property type="match status" value="1"/>
</dbReference>